<accession>A0A9J6P8S5</accession>
<organism evidence="2 3">
    <name type="scientific">Oceanirhabdus seepicola</name>
    <dbReference type="NCBI Taxonomy" id="2828781"/>
    <lineage>
        <taxon>Bacteria</taxon>
        <taxon>Bacillati</taxon>
        <taxon>Bacillota</taxon>
        <taxon>Clostridia</taxon>
        <taxon>Eubacteriales</taxon>
        <taxon>Clostridiaceae</taxon>
        <taxon>Oceanirhabdus</taxon>
    </lineage>
</organism>
<proteinExistence type="predicted"/>
<evidence type="ECO:0000313" key="2">
    <source>
        <dbReference type="EMBL" id="MCM1991933.1"/>
    </source>
</evidence>
<evidence type="ECO:0000259" key="1">
    <source>
        <dbReference type="Pfam" id="PF00326"/>
    </source>
</evidence>
<dbReference type="EMBL" id="JAGSOJ010000004">
    <property type="protein sequence ID" value="MCM1991933.1"/>
    <property type="molecule type" value="Genomic_DNA"/>
</dbReference>
<dbReference type="GO" id="GO:0008236">
    <property type="term" value="F:serine-type peptidase activity"/>
    <property type="evidence" value="ECO:0007669"/>
    <property type="project" value="InterPro"/>
</dbReference>
<comment type="caution">
    <text evidence="2">The sequence shown here is derived from an EMBL/GenBank/DDBJ whole genome shotgun (WGS) entry which is preliminary data.</text>
</comment>
<gene>
    <name evidence="2" type="ORF">KDK92_19505</name>
</gene>
<dbReference type="GO" id="GO:0006508">
    <property type="term" value="P:proteolysis"/>
    <property type="evidence" value="ECO:0007669"/>
    <property type="project" value="InterPro"/>
</dbReference>
<dbReference type="Pfam" id="PF00326">
    <property type="entry name" value="Peptidase_S9"/>
    <property type="match status" value="1"/>
</dbReference>
<dbReference type="SUPFAM" id="SSF53474">
    <property type="entry name" value="alpha/beta-Hydrolases"/>
    <property type="match status" value="1"/>
</dbReference>
<sequence length="302" mass="34971">MVTFIFLCLILVITGIALNLRKFSLETINRKIKDMNQVEKRELEKGLIDREFLDKLYQEKVFIKSVDGFKLSGMFIHGNENNDKTLLVSHGITSGIPASYKYARPFIERGWNVLLIYHRRHSDSEGKYSTMGYYEKHDLLSWIEFIKEKVVDNSIIGIHGESMGASSALLTANMTNEIDFIIADCGFSSFHDLLLYKFKKSKVPIFPLLNITYRYTRFKAKFNVKDVNPIESIKDSGIPVLFIHGKEDKFVPTFMSENMYKETKGYKEIYLVPDAAHAQSIFVDYETYKNKMMNFVDKVLVI</sequence>
<reference evidence="2" key="2">
    <citation type="submission" date="2021-04" db="EMBL/GenBank/DDBJ databases">
        <authorList>
            <person name="Dong X."/>
        </authorList>
    </citation>
    <scope>NUCLEOTIDE SEQUENCE</scope>
    <source>
        <strain evidence="2">ZWT</strain>
    </source>
</reference>
<dbReference type="InterPro" id="IPR052920">
    <property type="entry name" value="DNA-binding_regulatory"/>
</dbReference>
<feature type="domain" description="Peptidase S9 prolyl oligopeptidase catalytic" evidence="1">
    <location>
        <begin position="130"/>
        <end position="277"/>
    </location>
</feature>
<dbReference type="PANTHER" id="PTHR43358:SF5">
    <property type="entry name" value="EXPORTED PROTEIN"/>
    <property type="match status" value="1"/>
</dbReference>
<keyword evidence="3" id="KW-1185">Reference proteome</keyword>
<dbReference type="InterPro" id="IPR029058">
    <property type="entry name" value="AB_hydrolase_fold"/>
</dbReference>
<dbReference type="InterPro" id="IPR001375">
    <property type="entry name" value="Peptidase_S9_cat"/>
</dbReference>
<dbReference type="RefSeq" id="WP_250861067.1">
    <property type="nucleotide sequence ID" value="NZ_JAGSOJ010000004.1"/>
</dbReference>
<dbReference type="AlphaFoldDB" id="A0A9J6P8S5"/>
<reference evidence="2" key="1">
    <citation type="journal article" date="2021" name="mSystems">
        <title>Bacteria and Archaea Synergistically Convert Glycine Betaine to Biogenic Methane in the Formosa Cold Seep of the South China Sea.</title>
        <authorList>
            <person name="Li L."/>
            <person name="Zhang W."/>
            <person name="Zhang S."/>
            <person name="Song L."/>
            <person name="Sun Q."/>
            <person name="Zhang H."/>
            <person name="Xiang H."/>
            <person name="Dong X."/>
        </authorList>
    </citation>
    <scope>NUCLEOTIDE SEQUENCE</scope>
    <source>
        <strain evidence="2">ZWT</strain>
    </source>
</reference>
<keyword evidence="2" id="KW-0378">Hydrolase</keyword>
<name>A0A9J6P8S5_9CLOT</name>
<protein>
    <submittedName>
        <fullName evidence="2">Alpha/beta hydrolase</fullName>
    </submittedName>
</protein>
<evidence type="ECO:0000313" key="3">
    <source>
        <dbReference type="Proteomes" id="UP001056429"/>
    </source>
</evidence>
<dbReference type="Gene3D" id="3.40.50.1820">
    <property type="entry name" value="alpha/beta hydrolase"/>
    <property type="match status" value="1"/>
</dbReference>
<dbReference type="Proteomes" id="UP001056429">
    <property type="component" value="Unassembled WGS sequence"/>
</dbReference>
<dbReference type="PANTHER" id="PTHR43358">
    <property type="entry name" value="ALPHA/BETA-HYDROLASE"/>
    <property type="match status" value="1"/>
</dbReference>